<dbReference type="Pfam" id="PF07331">
    <property type="entry name" value="TctB"/>
    <property type="match status" value="1"/>
</dbReference>
<evidence type="ECO:0000256" key="1">
    <source>
        <dbReference type="SAM" id="Phobius"/>
    </source>
</evidence>
<feature type="transmembrane region" description="Helical" evidence="1">
    <location>
        <begin position="110"/>
        <end position="143"/>
    </location>
</feature>
<feature type="transmembrane region" description="Helical" evidence="1">
    <location>
        <begin position="71"/>
        <end position="89"/>
    </location>
</feature>
<keyword evidence="1" id="KW-0812">Transmembrane</keyword>
<protein>
    <submittedName>
        <fullName evidence="3">Tripartite tricarboxylate transporter TctB</fullName>
    </submittedName>
</protein>
<dbReference type="AlphaFoldDB" id="A0A076PP50"/>
<evidence type="ECO:0000313" key="4">
    <source>
        <dbReference type="Proteomes" id="UP000028782"/>
    </source>
</evidence>
<dbReference type="HOGENOM" id="CLU_110735_0_1_4"/>
<organism evidence="3 4">
    <name type="scientific">Comamonas testosteroni TK102</name>
    <dbReference type="NCBI Taxonomy" id="1392005"/>
    <lineage>
        <taxon>Bacteria</taxon>
        <taxon>Pseudomonadati</taxon>
        <taxon>Pseudomonadota</taxon>
        <taxon>Betaproteobacteria</taxon>
        <taxon>Burkholderiales</taxon>
        <taxon>Comamonadaceae</taxon>
        <taxon>Comamonas</taxon>
    </lineage>
</organism>
<feature type="transmembrane region" description="Helical" evidence="1">
    <location>
        <begin position="163"/>
        <end position="181"/>
    </location>
</feature>
<reference evidence="3 4" key="1">
    <citation type="journal article" date="2014" name="Genome Announc.">
        <title>Complete Genome Sequence of Polychlorinated Biphenyl Degrader Comamonas testosteroni TK102 (NBRC 109938).</title>
        <authorList>
            <person name="Fukuda K."/>
            <person name="Hosoyama A."/>
            <person name="Tsuchikane K."/>
            <person name="Ohji S."/>
            <person name="Yamazoe A."/>
            <person name="Fujita N."/>
            <person name="Shintani M."/>
            <person name="Kimbara K."/>
        </authorList>
    </citation>
    <scope>NUCLEOTIDE SEQUENCE [LARGE SCALE GENOMIC DNA]</scope>
    <source>
        <strain evidence="3">TK102</strain>
    </source>
</reference>
<feature type="transmembrane region" description="Helical" evidence="1">
    <location>
        <begin position="39"/>
        <end position="59"/>
    </location>
</feature>
<accession>A0A076PP50</accession>
<dbReference type="RefSeq" id="WP_043371206.1">
    <property type="nucleotide sequence ID" value="NZ_CP006704.1"/>
</dbReference>
<dbReference type="EMBL" id="CP006704">
    <property type="protein sequence ID" value="AIJ45490.1"/>
    <property type="molecule type" value="Genomic_DNA"/>
</dbReference>
<dbReference type="Proteomes" id="UP000028782">
    <property type="component" value="Chromosome"/>
</dbReference>
<name>A0A076PP50_COMTE</name>
<evidence type="ECO:0000313" key="3">
    <source>
        <dbReference type="EMBL" id="AIJ45490.1"/>
    </source>
</evidence>
<evidence type="ECO:0000259" key="2">
    <source>
        <dbReference type="Pfam" id="PF07331"/>
    </source>
</evidence>
<keyword evidence="1" id="KW-0472">Membrane</keyword>
<proteinExistence type="predicted"/>
<dbReference type="KEGG" id="ctes:O987_06705"/>
<gene>
    <name evidence="3" type="ORF">O987_06705</name>
</gene>
<feature type="domain" description="DUF1468" evidence="2">
    <location>
        <begin position="39"/>
        <end position="189"/>
    </location>
</feature>
<dbReference type="InterPro" id="IPR009936">
    <property type="entry name" value="DUF1468"/>
</dbReference>
<keyword evidence="1" id="KW-1133">Transmembrane helix</keyword>
<sequence>MSDSFQDLARAAEAAQVSAYADPDEPQSPNVPSKRAQTIVGAGVLLVAAGLALGSLQIPSDSGYGGVGPNFLPWVCAVVLGICGALLIWEARSGGFRHAADPGGQPKVDILPFAWVSAGLLVNAALIGTLGFIFSCTICYVLAVQGLRRAAHQSQASAPGTWVKDVITGLLIAAPVFWMFTKFLAINLPGLTETGWL</sequence>